<sequence>MNKKIKTTSQQLTRLFLSLFIVILLLVNLAFAGVSITFIYNNAHQQAEEVIDTVSDNISDHDEHKNKKEWKLFLNAYLARQSNDAIALKTPKGKTVYSEDGEELFEKVKDRRNFNHVIFLNNSVYYLQNEYADDYKVSVLLNVNDLFTLITHLLLAIIVLNLFAIICSIPLIKRFSRKWSQPLEKIDRGIAAIEQQTTAEKKVFVPKQPVEIRHVAQSLNELLEYQNKAIQREQQFVTDASHELKTPLAAIRGHINLIKRRGEDHPEIIAKSLKYIDSESSRMEVLVNELLELGRAQKQHQSIEPVDLVSIVQKESEIVEQEYNCRISVLSPKKVFYPIEIKDFRLVIHNLLDNAAKYSQMEGQVIVKLQKDHKYLTLLVKDYGIGIKKENYEKIFDRFYREDQAHSSKIKGTGIGLAIVKEIIEKYHGKIRVIPNMTKETIFEVRLPL</sequence>
<organism evidence="13 14">
    <name type="scientific">Lactobacillus hominis DSM 23910 = CRBIP 24.179</name>
    <dbReference type="NCBI Taxonomy" id="1423758"/>
    <lineage>
        <taxon>Bacteria</taxon>
        <taxon>Bacillati</taxon>
        <taxon>Bacillota</taxon>
        <taxon>Bacilli</taxon>
        <taxon>Lactobacillales</taxon>
        <taxon>Lactobacillaceae</taxon>
        <taxon>Lactobacillus</taxon>
    </lineage>
</organism>
<dbReference type="OrthoDB" id="9786919at2"/>
<dbReference type="PRINTS" id="PR00344">
    <property type="entry name" value="BCTRLSENSOR"/>
</dbReference>
<keyword evidence="7 13" id="KW-0418">Kinase</keyword>
<dbReference type="Pfam" id="PF00512">
    <property type="entry name" value="HisKA"/>
    <property type="match status" value="1"/>
</dbReference>
<dbReference type="EMBL" id="CAKE01000010">
    <property type="protein sequence ID" value="CCI81860.1"/>
    <property type="molecule type" value="Genomic_DNA"/>
</dbReference>
<dbReference type="InterPro" id="IPR036890">
    <property type="entry name" value="HATPase_C_sf"/>
</dbReference>
<keyword evidence="5 13" id="KW-0808">Transferase</keyword>
<dbReference type="FunFam" id="3.30.565.10:FF:000006">
    <property type="entry name" value="Sensor histidine kinase WalK"/>
    <property type="match status" value="1"/>
</dbReference>
<dbReference type="Proteomes" id="UP000009320">
    <property type="component" value="Unassembled WGS sequence"/>
</dbReference>
<dbReference type="STRING" id="1423758.FC41_GL000933"/>
<evidence type="ECO:0000256" key="11">
    <source>
        <dbReference type="SAM" id="Phobius"/>
    </source>
</evidence>
<dbReference type="InterPro" id="IPR004358">
    <property type="entry name" value="Sig_transdc_His_kin-like_C"/>
</dbReference>
<evidence type="ECO:0000256" key="2">
    <source>
        <dbReference type="ARBA" id="ARBA00004370"/>
    </source>
</evidence>
<dbReference type="AlphaFoldDB" id="I7KH67"/>
<protein>
    <recommendedName>
        <fullName evidence="3">histidine kinase</fullName>
        <ecNumber evidence="3">2.7.13.3</ecNumber>
    </recommendedName>
</protein>
<comment type="catalytic activity">
    <reaction evidence="1">
        <text>ATP + protein L-histidine = ADP + protein N-phospho-L-histidine.</text>
        <dbReference type="EC" id="2.7.13.3"/>
    </reaction>
</comment>
<accession>I7KH67</accession>
<dbReference type="InterPro" id="IPR003594">
    <property type="entry name" value="HATPase_dom"/>
</dbReference>
<dbReference type="InterPro" id="IPR050428">
    <property type="entry name" value="TCS_sensor_his_kinase"/>
</dbReference>
<evidence type="ECO:0000256" key="4">
    <source>
        <dbReference type="ARBA" id="ARBA00022553"/>
    </source>
</evidence>
<keyword evidence="8 11" id="KW-1133">Transmembrane helix</keyword>
<dbReference type="InterPro" id="IPR003661">
    <property type="entry name" value="HisK_dim/P_dom"/>
</dbReference>
<comment type="subcellular location">
    <subcellularLocation>
        <location evidence="2">Membrane</location>
    </subcellularLocation>
</comment>
<dbReference type="FunFam" id="1.10.287.130:FF:000001">
    <property type="entry name" value="Two-component sensor histidine kinase"/>
    <property type="match status" value="1"/>
</dbReference>
<evidence type="ECO:0000313" key="13">
    <source>
        <dbReference type="EMBL" id="CCI81860.1"/>
    </source>
</evidence>
<feature type="domain" description="Histidine kinase" evidence="12">
    <location>
        <begin position="239"/>
        <end position="449"/>
    </location>
</feature>
<evidence type="ECO:0000259" key="12">
    <source>
        <dbReference type="PROSITE" id="PS50109"/>
    </source>
</evidence>
<keyword evidence="14" id="KW-1185">Reference proteome</keyword>
<dbReference type="Pfam" id="PF02518">
    <property type="entry name" value="HATPase_c"/>
    <property type="match status" value="1"/>
</dbReference>
<evidence type="ECO:0000256" key="3">
    <source>
        <dbReference type="ARBA" id="ARBA00012438"/>
    </source>
</evidence>
<evidence type="ECO:0000313" key="14">
    <source>
        <dbReference type="Proteomes" id="UP000009320"/>
    </source>
</evidence>
<dbReference type="CDD" id="cd00082">
    <property type="entry name" value="HisKA"/>
    <property type="match status" value="1"/>
</dbReference>
<evidence type="ECO:0000256" key="6">
    <source>
        <dbReference type="ARBA" id="ARBA00022692"/>
    </source>
</evidence>
<keyword evidence="6 11" id="KW-0812">Transmembrane</keyword>
<evidence type="ECO:0000256" key="10">
    <source>
        <dbReference type="ARBA" id="ARBA00023136"/>
    </source>
</evidence>
<keyword evidence="10 11" id="KW-0472">Membrane</keyword>
<dbReference type="GO" id="GO:0000155">
    <property type="term" value="F:phosphorelay sensor kinase activity"/>
    <property type="evidence" value="ECO:0007669"/>
    <property type="project" value="InterPro"/>
</dbReference>
<feature type="transmembrane region" description="Helical" evidence="11">
    <location>
        <begin position="146"/>
        <end position="172"/>
    </location>
</feature>
<dbReference type="PATRIC" id="fig|1423758.3.peg.943"/>
<comment type="caution">
    <text evidence="13">The sequence shown here is derived from an EMBL/GenBank/DDBJ whole genome shotgun (WGS) entry which is preliminary data.</text>
</comment>
<evidence type="ECO:0000256" key="1">
    <source>
        <dbReference type="ARBA" id="ARBA00000085"/>
    </source>
</evidence>
<dbReference type="PANTHER" id="PTHR45436">
    <property type="entry name" value="SENSOR HISTIDINE KINASE YKOH"/>
    <property type="match status" value="1"/>
</dbReference>
<dbReference type="InterPro" id="IPR036097">
    <property type="entry name" value="HisK_dim/P_sf"/>
</dbReference>
<dbReference type="InterPro" id="IPR005467">
    <property type="entry name" value="His_kinase_dom"/>
</dbReference>
<keyword evidence="4" id="KW-0597">Phosphoprotein</keyword>
<dbReference type="SMART" id="SM00387">
    <property type="entry name" value="HATPase_c"/>
    <property type="match status" value="1"/>
</dbReference>
<proteinExistence type="predicted"/>
<dbReference type="EC" id="2.7.13.3" evidence="3"/>
<evidence type="ECO:0000256" key="9">
    <source>
        <dbReference type="ARBA" id="ARBA00023012"/>
    </source>
</evidence>
<dbReference type="eggNOG" id="COG5002">
    <property type="taxonomic scope" value="Bacteria"/>
</dbReference>
<dbReference type="Gene3D" id="3.30.565.10">
    <property type="entry name" value="Histidine kinase-like ATPase, C-terminal domain"/>
    <property type="match status" value="1"/>
</dbReference>
<dbReference type="GO" id="GO:0005886">
    <property type="term" value="C:plasma membrane"/>
    <property type="evidence" value="ECO:0007669"/>
    <property type="project" value="TreeGrafter"/>
</dbReference>
<dbReference type="Gene3D" id="1.10.287.130">
    <property type="match status" value="1"/>
</dbReference>
<dbReference type="SUPFAM" id="SSF55874">
    <property type="entry name" value="ATPase domain of HSP90 chaperone/DNA topoisomerase II/histidine kinase"/>
    <property type="match status" value="1"/>
</dbReference>
<dbReference type="PANTHER" id="PTHR45436:SF5">
    <property type="entry name" value="SENSOR HISTIDINE KINASE TRCS"/>
    <property type="match status" value="1"/>
</dbReference>
<evidence type="ECO:0000256" key="8">
    <source>
        <dbReference type="ARBA" id="ARBA00022989"/>
    </source>
</evidence>
<gene>
    <name evidence="13" type="ORF">BN55_00725</name>
</gene>
<dbReference type="SUPFAM" id="SSF47384">
    <property type="entry name" value="Homodimeric domain of signal transducing histidine kinase"/>
    <property type="match status" value="1"/>
</dbReference>
<dbReference type="PROSITE" id="PS50109">
    <property type="entry name" value="HIS_KIN"/>
    <property type="match status" value="1"/>
</dbReference>
<dbReference type="GeneID" id="82847097"/>
<reference evidence="13 14" key="1">
    <citation type="submission" date="2012-06" db="EMBL/GenBank/DDBJ databases">
        <title>Draft Genome Sequence of Lactobacillus hominis Strain CRBIP 24.179T, isolated from human intestine.</title>
        <authorList>
            <person name="Cousin S."/>
            <person name="Ma L."/>
            <person name="Bizet C."/>
            <person name="Loux V."/>
            <person name="Bouchier C."/>
            <person name="Clermont D."/>
            <person name="Creno S."/>
        </authorList>
    </citation>
    <scope>NUCLEOTIDE SEQUENCE [LARGE SCALE GENOMIC DNA]</scope>
    <source>
        <strain evidence="14">CRBIP 24.179T</strain>
    </source>
</reference>
<evidence type="ECO:0000256" key="7">
    <source>
        <dbReference type="ARBA" id="ARBA00022777"/>
    </source>
</evidence>
<name>I7KH67_9LACO</name>
<evidence type="ECO:0000256" key="5">
    <source>
        <dbReference type="ARBA" id="ARBA00022679"/>
    </source>
</evidence>
<keyword evidence="9" id="KW-0902">Two-component regulatory system</keyword>
<dbReference type="RefSeq" id="WP_008470773.1">
    <property type="nucleotide sequence ID" value="NZ_AYZP01000002.1"/>
</dbReference>
<dbReference type="SMART" id="SM00388">
    <property type="entry name" value="HisKA"/>
    <property type="match status" value="1"/>
</dbReference>